<dbReference type="PRINTS" id="PR00368">
    <property type="entry name" value="FADPNR"/>
</dbReference>
<organism evidence="7 8">
    <name type="scientific">Thauera sinica</name>
    <dbReference type="NCBI Taxonomy" id="2665146"/>
    <lineage>
        <taxon>Bacteria</taxon>
        <taxon>Pseudomonadati</taxon>
        <taxon>Pseudomonadota</taxon>
        <taxon>Betaproteobacteria</taxon>
        <taxon>Rhodocyclales</taxon>
        <taxon>Zoogloeaceae</taxon>
        <taxon>Thauera</taxon>
    </lineage>
</organism>
<dbReference type="InterPro" id="IPR050446">
    <property type="entry name" value="FAD-oxidoreductase/Apoptosis"/>
</dbReference>
<dbReference type="Gene3D" id="3.30.390.30">
    <property type="match status" value="1"/>
</dbReference>
<evidence type="ECO:0000313" key="7">
    <source>
        <dbReference type="EMBL" id="MFC5768880.1"/>
    </source>
</evidence>
<dbReference type="RefSeq" id="WP_096451283.1">
    <property type="nucleotide sequence ID" value="NZ_JBHSOG010000016.1"/>
</dbReference>
<keyword evidence="3" id="KW-0274">FAD</keyword>
<dbReference type="Pfam" id="PF07992">
    <property type="entry name" value="Pyr_redox_2"/>
    <property type="match status" value="1"/>
</dbReference>
<dbReference type="InterPro" id="IPR016156">
    <property type="entry name" value="FAD/NAD-linked_Rdtase_dimer_sf"/>
</dbReference>
<keyword evidence="2" id="KW-0285">Flavoprotein</keyword>
<sequence length="415" mass="44003">MSIPTAIYDVIIIGAGVGGASAAEAVLSCDDARTILLINEEEWLPYDRPPLSKEVLLSRAQPEEIGLLADQVRANARLTMRNGTKAAGIDRHDKTVRLSDDSVVGYRSLILATGSRARELDPAILDAGPAAAVFHLRTLGDALALRESLAKGEALRLVIIGAGFIGLEVAAAAIRCGCDVTVLEAGPRVVGRGASGPVAEFLRQRHEREGVRFLLQAQAAGIARVGAGLQVTLADGESLPADAIVVGIGTIANDGLAHEAGLACANGILVDGCCRTSDPSIYAVGDVACMAEAGVPRTARMEHWQAARTMGGIAGRNACGADERHQEVPWVWTDQYDLNVQFLGHTSDRNCQVTRGDPADGKWALFEKDGDALAAATLVNMGRERRTVERLIARRIPVPDDMLRDAGFELKSLLR</sequence>
<dbReference type="SUPFAM" id="SSF55424">
    <property type="entry name" value="FAD/NAD-linked reductases, dimerisation (C-terminal) domain"/>
    <property type="match status" value="1"/>
</dbReference>
<accession>A0ABW1AP07</accession>
<proteinExistence type="predicted"/>
<dbReference type="SUPFAM" id="SSF51905">
    <property type="entry name" value="FAD/NAD(P)-binding domain"/>
    <property type="match status" value="2"/>
</dbReference>
<dbReference type="InterPro" id="IPR028202">
    <property type="entry name" value="Reductase_C"/>
</dbReference>
<dbReference type="InterPro" id="IPR023753">
    <property type="entry name" value="FAD/NAD-binding_dom"/>
</dbReference>
<keyword evidence="8" id="KW-1185">Reference proteome</keyword>
<keyword evidence="4" id="KW-0560">Oxidoreductase</keyword>
<evidence type="ECO:0000259" key="5">
    <source>
        <dbReference type="Pfam" id="PF07992"/>
    </source>
</evidence>
<reference evidence="8" key="1">
    <citation type="journal article" date="2019" name="Int. J. Syst. Evol. Microbiol.">
        <title>The Global Catalogue of Microorganisms (GCM) 10K type strain sequencing project: providing services to taxonomists for standard genome sequencing and annotation.</title>
        <authorList>
            <consortium name="The Broad Institute Genomics Platform"/>
            <consortium name="The Broad Institute Genome Sequencing Center for Infectious Disease"/>
            <person name="Wu L."/>
            <person name="Ma J."/>
        </authorList>
    </citation>
    <scope>NUCLEOTIDE SEQUENCE [LARGE SCALE GENOMIC DNA]</scope>
    <source>
        <strain evidence="8">SHR3</strain>
    </source>
</reference>
<evidence type="ECO:0000256" key="1">
    <source>
        <dbReference type="ARBA" id="ARBA00001974"/>
    </source>
</evidence>
<evidence type="ECO:0000256" key="4">
    <source>
        <dbReference type="ARBA" id="ARBA00023002"/>
    </source>
</evidence>
<feature type="domain" description="FAD/NAD(P)-binding" evidence="5">
    <location>
        <begin position="8"/>
        <end position="311"/>
    </location>
</feature>
<dbReference type="InterPro" id="IPR036188">
    <property type="entry name" value="FAD/NAD-bd_sf"/>
</dbReference>
<dbReference type="PANTHER" id="PTHR43557">
    <property type="entry name" value="APOPTOSIS-INDUCING FACTOR 1"/>
    <property type="match status" value="1"/>
</dbReference>
<comment type="caution">
    <text evidence="7">The sequence shown here is derived from an EMBL/GenBank/DDBJ whole genome shotgun (WGS) entry which is preliminary data.</text>
</comment>
<dbReference type="Pfam" id="PF14759">
    <property type="entry name" value="Reductase_C"/>
    <property type="match status" value="1"/>
</dbReference>
<name>A0ABW1AP07_9RHOO</name>
<evidence type="ECO:0000256" key="2">
    <source>
        <dbReference type="ARBA" id="ARBA00022630"/>
    </source>
</evidence>
<evidence type="ECO:0000259" key="6">
    <source>
        <dbReference type="Pfam" id="PF14759"/>
    </source>
</evidence>
<evidence type="ECO:0000256" key="3">
    <source>
        <dbReference type="ARBA" id="ARBA00022827"/>
    </source>
</evidence>
<protein>
    <submittedName>
        <fullName evidence="7">NAD(P)/FAD-dependent oxidoreductase</fullName>
    </submittedName>
</protein>
<dbReference type="PRINTS" id="PR00411">
    <property type="entry name" value="PNDRDTASEI"/>
</dbReference>
<gene>
    <name evidence="7" type="ORF">ACFPTN_05805</name>
</gene>
<dbReference type="PANTHER" id="PTHR43557:SF2">
    <property type="entry name" value="RIESKE DOMAIN-CONTAINING PROTEIN-RELATED"/>
    <property type="match status" value="1"/>
</dbReference>
<feature type="domain" description="Reductase C-terminal" evidence="6">
    <location>
        <begin position="330"/>
        <end position="414"/>
    </location>
</feature>
<evidence type="ECO:0000313" key="8">
    <source>
        <dbReference type="Proteomes" id="UP001595974"/>
    </source>
</evidence>
<dbReference type="Proteomes" id="UP001595974">
    <property type="component" value="Unassembled WGS sequence"/>
</dbReference>
<dbReference type="Gene3D" id="3.50.50.60">
    <property type="entry name" value="FAD/NAD(P)-binding domain"/>
    <property type="match status" value="2"/>
</dbReference>
<dbReference type="EMBL" id="JBHSOG010000016">
    <property type="protein sequence ID" value="MFC5768880.1"/>
    <property type="molecule type" value="Genomic_DNA"/>
</dbReference>
<comment type="cofactor">
    <cofactor evidence="1">
        <name>FAD</name>
        <dbReference type="ChEBI" id="CHEBI:57692"/>
    </cofactor>
</comment>